<evidence type="ECO:0008006" key="4">
    <source>
        <dbReference type="Google" id="ProtNLM"/>
    </source>
</evidence>
<keyword evidence="1" id="KW-0472">Membrane</keyword>
<dbReference type="Proteomes" id="UP000505306">
    <property type="component" value="Chromosome"/>
</dbReference>
<feature type="transmembrane region" description="Helical" evidence="1">
    <location>
        <begin position="75"/>
        <end position="96"/>
    </location>
</feature>
<sequence>MPFQALSDHLSDSGHKVQDYIKSTAEYYKLRLFKNAMKFATSLINMLVLGGIFMMFLIFISFGVAMWLGKIFESMLTGFFIVGGFYLLIFLLILFFGKKHIDKSILSKFSELVVEDEVENASEARTEFLFNEENVTPEDINLPNAKNRE</sequence>
<gene>
    <name evidence="2" type="ORF">G5B37_10040</name>
</gene>
<dbReference type="InterPro" id="IPR009937">
    <property type="entry name" value="Phage_holin_3_6"/>
</dbReference>
<keyword evidence="1" id="KW-0812">Transmembrane</keyword>
<dbReference type="KEGG" id="mgel:G5B37_10040"/>
<dbReference type="Pfam" id="PF07332">
    <property type="entry name" value="Phage_holin_3_6"/>
    <property type="match status" value="1"/>
</dbReference>
<keyword evidence="1" id="KW-1133">Transmembrane helix</keyword>
<accession>A0A6G6GMW4</accession>
<keyword evidence="3" id="KW-1185">Reference proteome</keyword>
<name>A0A6G6GMW4_9FLAO</name>
<evidence type="ECO:0000256" key="1">
    <source>
        <dbReference type="SAM" id="Phobius"/>
    </source>
</evidence>
<dbReference type="AlphaFoldDB" id="A0A6G6GMW4"/>
<reference evidence="2 3" key="1">
    <citation type="submission" date="2020-02" db="EMBL/GenBank/DDBJ databases">
        <title>Complete genome sequence of Flavobacteriaceae bacterium.</title>
        <authorList>
            <person name="Kim S.-J."/>
            <person name="Kim Y.-S."/>
            <person name="Kim K.-H."/>
        </authorList>
    </citation>
    <scope>NUCLEOTIDE SEQUENCE [LARGE SCALE GENOMIC DNA]</scope>
    <source>
        <strain evidence="2 3">RR4-40</strain>
    </source>
</reference>
<evidence type="ECO:0000313" key="3">
    <source>
        <dbReference type="Proteomes" id="UP000505306"/>
    </source>
</evidence>
<dbReference type="RefSeq" id="WP_164679904.1">
    <property type="nucleotide sequence ID" value="NZ_CP049057.1"/>
</dbReference>
<organism evidence="2 3">
    <name type="scientific">Rasiella rasia</name>
    <dbReference type="NCBI Taxonomy" id="2744027"/>
    <lineage>
        <taxon>Bacteria</taxon>
        <taxon>Pseudomonadati</taxon>
        <taxon>Bacteroidota</taxon>
        <taxon>Flavobacteriia</taxon>
        <taxon>Flavobacteriales</taxon>
        <taxon>Flavobacteriaceae</taxon>
        <taxon>Rasiella</taxon>
    </lineage>
</organism>
<feature type="transmembrane region" description="Helical" evidence="1">
    <location>
        <begin position="43"/>
        <end position="69"/>
    </location>
</feature>
<protein>
    <recommendedName>
        <fullName evidence="4">Phage holin family protein</fullName>
    </recommendedName>
</protein>
<dbReference type="EMBL" id="CP049057">
    <property type="protein sequence ID" value="QIE59892.1"/>
    <property type="molecule type" value="Genomic_DNA"/>
</dbReference>
<proteinExistence type="predicted"/>
<evidence type="ECO:0000313" key="2">
    <source>
        <dbReference type="EMBL" id="QIE59892.1"/>
    </source>
</evidence>